<dbReference type="RefSeq" id="WP_307691206.1">
    <property type="nucleotide sequence ID" value="NZ_JAUSRO010000012.1"/>
</dbReference>
<proteinExistence type="predicted"/>
<evidence type="ECO:0000313" key="1">
    <source>
        <dbReference type="EMBL" id="MDP9901433.1"/>
    </source>
</evidence>
<evidence type="ECO:0000313" key="2">
    <source>
        <dbReference type="Proteomes" id="UP001226867"/>
    </source>
</evidence>
<reference evidence="1 2" key="1">
    <citation type="submission" date="2023-07" db="EMBL/GenBank/DDBJ databases">
        <title>Sorghum-associated microbial communities from plants grown in Nebraska, USA.</title>
        <authorList>
            <person name="Schachtman D."/>
        </authorList>
    </citation>
    <scope>NUCLEOTIDE SEQUENCE [LARGE SCALE GENOMIC DNA]</scope>
    <source>
        <strain evidence="1 2">DS1607</strain>
    </source>
</reference>
<comment type="caution">
    <text evidence="1">The sequence shown here is derived from an EMBL/GenBank/DDBJ whole genome shotgun (WGS) entry which is preliminary data.</text>
</comment>
<accession>A0ABT9SAR7</accession>
<gene>
    <name evidence="1" type="ORF">J2W36_003700</name>
</gene>
<sequence>MSPNDRAPDVLVSHYGSGDAVRSRSVSTIVRSGTVDVPTPPAWLAAHWARETATTLAPGDVDTLPLARTRMRWPAYRQAVQAAARWTGAIGLGDLLASCDVALMACRGARYHHDGALYAGAAFCNLFLSEDQAFDVHFPGTGDRIPLTRGTVLVFDTCQPHAVIRRSNSSQGGFDAADFAGTDCTQVFLTWELPIEDARVAQALKINFDVVPVIGPMIDEEQVRVNGAVATVCTASGRWCVAG</sequence>
<name>A0ABT9SAR7_9BURK</name>
<dbReference type="EMBL" id="JAUSRO010000012">
    <property type="protein sequence ID" value="MDP9901433.1"/>
    <property type="molecule type" value="Genomic_DNA"/>
</dbReference>
<dbReference type="Proteomes" id="UP001226867">
    <property type="component" value="Unassembled WGS sequence"/>
</dbReference>
<organism evidence="1 2">
    <name type="scientific">Variovorax ginsengisoli</name>
    <dbReference type="NCBI Taxonomy" id="363844"/>
    <lineage>
        <taxon>Bacteria</taxon>
        <taxon>Pseudomonadati</taxon>
        <taxon>Pseudomonadota</taxon>
        <taxon>Betaproteobacteria</taxon>
        <taxon>Burkholderiales</taxon>
        <taxon>Comamonadaceae</taxon>
        <taxon>Variovorax</taxon>
    </lineage>
</organism>
<protein>
    <recommendedName>
        <fullName evidence="3">Aspartyl/asparaginy/proline hydroxylase domain-containing protein</fullName>
    </recommendedName>
</protein>
<keyword evidence="2" id="KW-1185">Reference proteome</keyword>
<evidence type="ECO:0008006" key="3">
    <source>
        <dbReference type="Google" id="ProtNLM"/>
    </source>
</evidence>